<feature type="transmembrane region" description="Helical" evidence="5">
    <location>
        <begin position="192"/>
        <end position="212"/>
    </location>
</feature>
<evidence type="ECO:0000256" key="1">
    <source>
        <dbReference type="ARBA" id="ARBA00004127"/>
    </source>
</evidence>
<dbReference type="PANTHER" id="PTHR31851">
    <property type="entry name" value="FE(2+)/MN(2+) TRANSPORTER PCL1"/>
    <property type="match status" value="1"/>
</dbReference>
<dbReference type="GO" id="GO:0005384">
    <property type="term" value="F:manganese ion transmembrane transporter activity"/>
    <property type="evidence" value="ECO:0007669"/>
    <property type="project" value="InterPro"/>
</dbReference>
<dbReference type="GO" id="GO:0030026">
    <property type="term" value="P:intracellular manganese ion homeostasis"/>
    <property type="evidence" value="ECO:0007669"/>
    <property type="project" value="InterPro"/>
</dbReference>
<evidence type="ECO:0000256" key="4">
    <source>
        <dbReference type="ARBA" id="ARBA00023136"/>
    </source>
</evidence>
<dbReference type="AlphaFoldDB" id="A0A6J6JJE4"/>
<proteinExistence type="predicted"/>
<dbReference type="InterPro" id="IPR008217">
    <property type="entry name" value="Ccc1_fam"/>
</dbReference>
<gene>
    <name evidence="6" type="ORF">UFOPK1561_00866</name>
    <name evidence="7" type="ORF">UFOPK2044_00754</name>
</gene>
<keyword evidence="4 5" id="KW-0472">Membrane</keyword>
<accession>A0A6J6JJE4</accession>
<reference evidence="7" key="1">
    <citation type="submission" date="2020-05" db="EMBL/GenBank/DDBJ databases">
        <authorList>
            <person name="Chiriac C."/>
            <person name="Salcher M."/>
            <person name="Ghai R."/>
            <person name="Kavagutti S V."/>
        </authorList>
    </citation>
    <scope>NUCLEOTIDE SEQUENCE</scope>
</reference>
<dbReference type="GO" id="GO:0012505">
    <property type="term" value="C:endomembrane system"/>
    <property type="evidence" value="ECO:0007669"/>
    <property type="project" value="UniProtKB-SubCell"/>
</dbReference>
<dbReference type="CDD" id="cd02432">
    <property type="entry name" value="Nodulin-21_like_1"/>
    <property type="match status" value="1"/>
</dbReference>
<evidence type="ECO:0000313" key="6">
    <source>
        <dbReference type="EMBL" id="CAB4560421.1"/>
    </source>
</evidence>
<evidence type="ECO:0000256" key="3">
    <source>
        <dbReference type="ARBA" id="ARBA00022989"/>
    </source>
</evidence>
<evidence type="ECO:0000256" key="2">
    <source>
        <dbReference type="ARBA" id="ARBA00022692"/>
    </source>
</evidence>
<sequence length="245" mass="25092">MSNNSTPKPNSSPLIGQEFQRAALAARLNWLRAGVLGANDGIVSTAGLVMGVAAATTDSTAILVAGVAGLVAGSISMAGGEYTSVSAQKDSEKAALAKEREELASTPREELEELAWFYEQKGISKNLASQVAQELSTKNALQAHADAELGIDTDQHVSPSQAAFASFVAFASGSLLPLLAVTGPWIESRIQVTVIAVVTALAITGFVGAKIGGARPGRAVLRNVTISLLTMGVTYAIGSLVGTAI</sequence>
<dbReference type="EMBL" id="CAEZSZ010000122">
    <property type="protein sequence ID" value="CAB4560421.1"/>
    <property type="molecule type" value="Genomic_DNA"/>
</dbReference>
<evidence type="ECO:0000313" key="7">
    <source>
        <dbReference type="EMBL" id="CAB4637340.1"/>
    </source>
</evidence>
<feature type="transmembrane region" description="Helical" evidence="5">
    <location>
        <begin position="224"/>
        <end position="244"/>
    </location>
</feature>
<feature type="transmembrane region" description="Helical" evidence="5">
    <location>
        <begin position="162"/>
        <end position="186"/>
    </location>
</feature>
<name>A0A6J6JJE4_9ZZZZ</name>
<evidence type="ECO:0000256" key="5">
    <source>
        <dbReference type="SAM" id="Phobius"/>
    </source>
</evidence>
<dbReference type="Pfam" id="PF01988">
    <property type="entry name" value="VIT1"/>
    <property type="match status" value="1"/>
</dbReference>
<dbReference type="EMBL" id="CAEZVO010000113">
    <property type="protein sequence ID" value="CAB4637340.1"/>
    <property type="molecule type" value="Genomic_DNA"/>
</dbReference>
<keyword evidence="3 5" id="KW-1133">Transmembrane helix</keyword>
<organism evidence="7">
    <name type="scientific">freshwater metagenome</name>
    <dbReference type="NCBI Taxonomy" id="449393"/>
    <lineage>
        <taxon>unclassified sequences</taxon>
        <taxon>metagenomes</taxon>
        <taxon>ecological metagenomes</taxon>
    </lineage>
</organism>
<protein>
    <submittedName>
        <fullName evidence="7">Unannotated protein</fullName>
    </submittedName>
</protein>
<comment type="subcellular location">
    <subcellularLocation>
        <location evidence="1">Endomembrane system</location>
        <topology evidence="1">Multi-pass membrane protein</topology>
    </subcellularLocation>
</comment>
<keyword evidence="2 5" id="KW-0812">Transmembrane</keyword>